<protein>
    <submittedName>
        <fullName evidence="1">Uncharacterized protein</fullName>
    </submittedName>
</protein>
<name>A0A381XWW0_9ZZZZ</name>
<evidence type="ECO:0000313" key="1">
    <source>
        <dbReference type="EMBL" id="SVA68911.1"/>
    </source>
</evidence>
<dbReference type="EMBL" id="UINC01016574">
    <property type="protein sequence ID" value="SVA68911.1"/>
    <property type="molecule type" value="Genomic_DNA"/>
</dbReference>
<reference evidence="1" key="1">
    <citation type="submission" date="2018-05" db="EMBL/GenBank/DDBJ databases">
        <authorList>
            <person name="Lanie J.A."/>
            <person name="Ng W.-L."/>
            <person name="Kazmierczak K.M."/>
            <person name="Andrzejewski T.M."/>
            <person name="Davidsen T.M."/>
            <person name="Wayne K.J."/>
            <person name="Tettelin H."/>
            <person name="Glass J.I."/>
            <person name="Rusch D."/>
            <person name="Podicherti R."/>
            <person name="Tsui H.-C.T."/>
            <person name="Winkler M.E."/>
        </authorList>
    </citation>
    <scope>NUCLEOTIDE SEQUENCE</scope>
</reference>
<dbReference type="AlphaFoldDB" id="A0A381XWW0"/>
<gene>
    <name evidence="1" type="ORF">METZ01_LOCUS121765</name>
</gene>
<organism evidence="1">
    <name type="scientific">marine metagenome</name>
    <dbReference type="NCBI Taxonomy" id="408172"/>
    <lineage>
        <taxon>unclassified sequences</taxon>
        <taxon>metagenomes</taxon>
        <taxon>ecological metagenomes</taxon>
    </lineage>
</organism>
<proteinExistence type="predicted"/>
<accession>A0A381XWW0</accession>
<sequence length="94" mass="11099">MSEEYKLDKKQTDELFVMSKKIRDTYIDYSHLPGEFRIAYALVCARTMASEEGNKKLVKAIEDAQTFIDFKIFQEYIAVLKRVYKAVKGREYKD</sequence>